<dbReference type="Pfam" id="PF25574">
    <property type="entry name" value="TPR_IMB1"/>
    <property type="match status" value="1"/>
</dbReference>
<reference evidence="7" key="1">
    <citation type="submission" date="2022-03" db="EMBL/GenBank/DDBJ databases">
        <title>Draft genome sequence of Aduncisulcus paluster, a free-living microaerophilic Fornicata.</title>
        <authorList>
            <person name="Yuyama I."/>
            <person name="Kume K."/>
            <person name="Tamura T."/>
            <person name="Inagaki Y."/>
            <person name="Hashimoto T."/>
        </authorList>
    </citation>
    <scope>NUCLEOTIDE SEQUENCE</scope>
    <source>
        <strain evidence="7">NY0171</strain>
    </source>
</reference>
<dbReference type="InterPro" id="IPR016024">
    <property type="entry name" value="ARM-type_fold"/>
</dbReference>
<evidence type="ECO:0000313" key="7">
    <source>
        <dbReference type="EMBL" id="GKT22680.1"/>
    </source>
</evidence>
<dbReference type="PROSITE" id="PS50166">
    <property type="entry name" value="IMPORTIN_B_NT"/>
    <property type="match status" value="1"/>
</dbReference>
<name>A0ABQ5JYM4_9EUKA</name>
<accession>A0ABQ5JYM4</accession>
<dbReference type="InterPro" id="IPR001494">
    <property type="entry name" value="Importin-beta_N"/>
</dbReference>
<dbReference type="PANTHER" id="PTHR10527">
    <property type="entry name" value="IMPORTIN BETA"/>
    <property type="match status" value="1"/>
</dbReference>
<dbReference type="Gene3D" id="1.25.10.10">
    <property type="entry name" value="Leucine-rich Repeat Variant"/>
    <property type="match status" value="1"/>
</dbReference>
<gene>
    <name evidence="7" type="ORF">ADUPG1_012194</name>
</gene>
<organism evidence="7 8">
    <name type="scientific">Aduncisulcus paluster</name>
    <dbReference type="NCBI Taxonomy" id="2918883"/>
    <lineage>
        <taxon>Eukaryota</taxon>
        <taxon>Metamonada</taxon>
        <taxon>Carpediemonas-like organisms</taxon>
        <taxon>Aduncisulcus</taxon>
    </lineage>
</organism>
<dbReference type="Proteomes" id="UP001057375">
    <property type="component" value="Unassembled WGS sequence"/>
</dbReference>
<evidence type="ECO:0000256" key="2">
    <source>
        <dbReference type="ARBA" id="ARBA00022448"/>
    </source>
</evidence>
<keyword evidence="5" id="KW-0653">Protein transport</keyword>
<dbReference type="InterPro" id="IPR058584">
    <property type="entry name" value="IMB1_TNPO1-like_TPR"/>
</dbReference>
<keyword evidence="2" id="KW-0813">Transport</keyword>
<keyword evidence="3" id="KW-0963">Cytoplasm</keyword>
<dbReference type="SUPFAM" id="SSF48371">
    <property type="entry name" value="ARM repeat"/>
    <property type="match status" value="1"/>
</dbReference>
<evidence type="ECO:0000259" key="6">
    <source>
        <dbReference type="PROSITE" id="PS50166"/>
    </source>
</evidence>
<evidence type="ECO:0000256" key="1">
    <source>
        <dbReference type="ARBA" id="ARBA00004496"/>
    </source>
</evidence>
<evidence type="ECO:0000256" key="4">
    <source>
        <dbReference type="ARBA" id="ARBA00022737"/>
    </source>
</evidence>
<keyword evidence="8" id="KW-1185">Reference proteome</keyword>
<comment type="caution">
    <text evidence="7">The sequence shown here is derived from an EMBL/GenBank/DDBJ whole genome shotgun (WGS) entry which is preliminary data.</text>
</comment>
<evidence type="ECO:0000313" key="8">
    <source>
        <dbReference type="Proteomes" id="UP001057375"/>
    </source>
</evidence>
<feature type="domain" description="Importin N-terminal" evidence="6">
    <location>
        <begin position="20"/>
        <end position="101"/>
    </location>
</feature>
<evidence type="ECO:0000256" key="3">
    <source>
        <dbReference type="ARBA" id="ARBA00022490"/>
    </source>
</evidence>
<sequence>MILDILRETYSDSYDARKAALEKLEKALHDNYGKLIEGYFSIFRDESQKLEDRQLVATQLKNAISAWTSADRALFLSRNWLTIPKETRAEYKSLFLSYLKHRSRKISRIAAQLIASIAVVELPSHQWPKLIENLCAELKKREILESDVSICILLSLEYICQELRRIGGHCKEQAFSQHDIDNMLNTLVFLSNPDSCKFDKPILRFHAVSVLHPLLYSCDKTFEREFERGVILKTLFGASKDVNPQVACKALECLSSVSEEYYESFTRDHLEEFVDIIKLHTRKAPDVLFPPLLAALMFWRSLADVEEGIVEDVREHLEVEYREFVVLAIDTLLPLFLRMIATVQDEYVDESIWDASAAAVVTLKSCGKVVGVGMIDKVLMKVIGKLTSSNWKEVYGSVMVAGAVLEGIAADPMSREVAQKARILEEIQRILSVMFNLTIKTPQCTASAAMWFLQHAVGLFPKIVTVSDNNLRNFVLCASTALKDGGLGYDIPILSSNACNLFANIAKVFQPSKNLPGNDISEHAFQGYIFDVIDLLLTTAGRSDSTEANLRTAAHAAIDDVVLCVPNRSLDRLPQVIRSLMRELEKAYDPSLDQGIAEDRQSLVLMNIGTVISRIGADKINIIQKEGNGLITACTTMLKESKFTSVREECFSLLSTFAEYFRGNFAPIFCKIARDVYKAAMDVEYMGVVVSAFRFINAVVENSSAGIKDELKNILSLISRVYPSLSATDTIRLSKDDEEVKPEIIALLGTMSLVYGDAFIKEKITFVLGILNQASSVKFASEHDIAGIGYVQSLRVSILGAFDMLIQGSQLNRSSHPLYQYGKDIIMFIKICVEDEHADEEIYNAAAELLIDFIEILGKDNVPDEFVPMPPILRIRTSHISTARDGTRKEEGGWHGYDQSYQAQNIMKVGYNSGHFTHISIPFTSSSPLKGAYICLHAYSSPPAPSYLIFTLTSLQLVRK</sequence>
<proteinExistence type="predicted"/>
<dbReference type="InterPro" id="IPR040122">
    <property type="entry name" value="Importin_beta"/>
</dbReference>
<evidence type="ECO:0000256" key="5">
    <source>
        <dbReference type="ARBA" id="ARBA00022927"/>
    </source>
</evidence>
<keyword evidence="4" id="KW-0677">Repeat</keyword>
<dbReference type="InterPro" id="IPR011989">
    <property type="entry name" value="ARM-like"/>
</dbReference>
<protein>
    <submittedName>
        <fullName evidence="7">Importin beta family like protein</fullName>
    </submittedName>
</protein>
<dbReference type="EMBL" id="BQXS01012418">
    <property type="protein sequence ID" value="GKT22680.1"/>
    <property type="molecule type" value="Genomic_DNA"/>
</dbReference>
<comment type="subcellular location">
    <subcellularLocation>
        <location evidence="1">Cytoplasm</location>
    </subcellularLocation>
</comment>